<dbReference type="Pfam" id="PF00703">
    <property type="entry name" value="Glyco_hydro_2"/>
    <property type="match status" value="1"/>
</dbReference>
<evidence type="ECO:0000259" key="9">
    <source>
        <dbReference type="Pfam" id="PF05426"/>
    </source>
</evidence>
<keyword evidence="3" id="KW-0378">Hydrolase</keyword>
<dbReference type="Pfam" id="PF16355">
    <property type="entry name" value="DUF4982"/>
    <property type="match status" value="1"/>
</dbReference>
<dbReference type="InterPro" id="IPR051913">
    <property type="entry name" value="GH2_Domain-Containing"/>
</dbReference>
<comment type="similarity">
    <text evidence="1">Belongs to the glycosyl hydrolase 2 family.</text>
</comment>
<dbReference type="PRINTS" id="PR00132">
    <property type="entry name" value="GLHYDRLASE2"/>
</dbReference>
<feature type="domain" description="Glycoside hydrolase family 2 catalytic" evidence="8">
    <location>
        <begin position="312"/>
        <end position="488"/>
    </location>
</feature>
<dbReference type="SUPFAM" id="SSF51445">
    <property type="entry name" value="(Trans)glycosidases"/>
    <property type="match status" value="1"/>
</dbReference>
<evidence type="ECO:0000259" key="7">
    <source>
        <dbReference type="Pfam" id="PF00703"/>
    </source>
</evidence>
<evidence type="ECO:0000256" key="1">
    <source>
        <dbReference type="ARBA" id="ARBA00007401"/>
    </source>
</evidence>
<evidence type="ECO:0000256" key="2">
    <source>
        <dbReference type="ARBA" id="ARBA00022729"/>
    </source>
</evidence>
<keyword evidence="4 11" id="KW-0456">Lyase</keyword>
<keyword evidence="12" id="KW-1185">Reference proteome</keyword>
<dbReference type="Gene3D" id="2.60.40.10">
    <property type="entry name" value="Immunoglobulins"/>
    <property type="match status" value="2"/>
</dbReference>
<dbReference type="InterPro" id="IPR032311">
    <property type="entry name" value="DUF4982"/>
</dbReference>
<dbReference type="GO" id="GO:0016829">
    <property type="term" value="F:lyase activity"/>
    <property type="evidence" value="ECO:0007669"/>
    <property type="project" value="UniProtKB-KW"/>
</dbReference>
<organism evidence="11 12">
    <name type="scientific">Sphingobacterium hotanense</name>
    <dbReference type="NCBI Taxonomy" id="649196"/>
    <lineage>
        <taxon>Bacteria</taxon>
        <taxon>Pseudomonadati</taxon>
        <taxon>Bacteroidota</taxon>
        <taxon>Sphingobacteriia</taxon>
        <taxon>Sphingobacteriales</taxon>
        <taxon>Sphingobacteriaceae</taxon>
        <taxon>Sphingobacterium</taxon>
    </lineage>
</organism>
<dbReference type="InterPro" id="IPR006101">
    <property type="entry name" value="Glyco_hydro_2"/>
</dbReference>
<evidence type="ECO:0000259" key="8">
    <source>
        <dbReference type="Pfam" id="PF02836"/>
    </source>
</evidence>
<dbReference type="InterPro" id="IPR008979">
    <property type="entry name" value="Galactose-bd-like_sf"/>
</dbReference>
<evidence type="ECO:0000256" key="4">
    <source>
        <dbReference type="ARBA" id="ARBA00023239"/>
    </source>
</evidence>
<dbReference type="EMBL" id="JACAGK010000071">
    <property type="protein sequence ID" value="MDM1050104.1"/>
    <property type="molecule type" value="Genomic_DNA"/>
</dbReference>
<comment type="caution">
    <text evidence="11">The sequence shown here is derived from an EMBL/GenBank/DDBJ whole genome shotgun (WGS) entry which is preliminary data.</text>
</comment>
<dbReference type="SUPFAM" id="SSF48230">
    <property type="entry name" value="Chondroitin AC/alginate lyase"/>
    <property type="match status" value="1"/>
</dbReference>
<dbReference type="RefSeq" id="WP_349681675.1">
    <property type="nucleotide sequence ID" value="NZ_JACAGK010000071.1"/>
</dbReference>
<keyword evidence="2" id="KW-0732">Signal</keyword>
<sequence>MLRKTYLSFILFIGLSIIGNLQAQTSQRLINDWEFLRSDLGGIWEGIRPVPAGAPESVPIWSKVQLPHTYNASDAVDPHENYYQGPAWYRTNLSINNPYSDGRVILHFEGAGQKTKVYVYDQLVTEHVGGYDEWYADITDVVAKFRASEDAKRFNGKVPVLIRTENSRDLEMIPSDLSDFTLFGGLYRYVDLVYAPKLSVQHIFSEINLQPNLKGAKVTLKGRFWNPKGVKEALLQTKIFDPKGKQIITKKQSVSISNDGNFNLEPLAVSNPSLWSPNQPNLYRVEISAIVGKDTAILKEHIGFRSFEFVASGPFHLNGERLLLRGTHRHEDHAGVGQAMTEEQIWQEMRMMKDMGVNFIRLGHYQQSRIVLEACDQLGILVWEEIPWCRGGLGGPVYQEQARRMLTNMIEQHYNHPSIIIWGLGNENDWPGDFNEFDHQKIRTFMTELHQLSHKLDDSRKTAIRRCDFCKDIVDVYSPSIWAGWYRGVYTDYKTASRTEFERVNHFLHVEWGGDSHARRHSETPDEGLSEVMRSTSADERAGDASLFGGPARVSKDGDWSESYIVNLIDWHLKEQETMPWLTGTAYWPFKDFTTPVRPENPVPYMNQKGVVERNLNKKESYYVFQSYWTEEPMVRIYGHSWPTRWGDEGQERMVKVYSNAEEVELFHNGKSLGKKKRDSQDFPAAGLRWMVKFVKGKNELKAIAKKGKVVISDELIQDYQTEKWGKPASISLNAIENKGDTVLLEAKFLDAKGVPVLDSRDYLEFASAGDGYLIVNQGTSDGSSRLQAYNGRALIRFVRTGKHAVVSVKGDYIKSTLINITGEDRDLTTTVVNKLRPEVLAAADKAVEEPIRTITSATSERSLGTKNDFYSEGDYWWPNPEDKDGPYIRKDGMSNPDNFVAHRELVMRYGDIMSDLVSGWLLTKDDRYANRAIEHAKAWFVDKNTRMNPSMNYAQAIKGIASGRGIGLIDGIHFVEVARSLEHLKTAGKLNEKDGKAIEEWFASYLNWMNTHPYGLEEKATKNNHASCWLLQAAAFARYTNNQAMLYSCVQRYQQVILPNQMANNGSFPLEIERTKPYGYSLFNLDIFAGITRILQKHNPQAATITVDGKNLEKGIDFMFPYVVDKTKWPYEKDVMYWDNWPIAHPFLLFGALDFQREDLLNTWLKLPLDYTELEVRRNSPMRHPLIWIL</sequence>
<evidence type="ECO:0000259" key="10">
    <source>
        <dbReference type="Pfam" id="PF16355"/>
    </source>
</evidence>
<evidence type="ECO:0000256" key="3">
    <source>
        <dbReference type="ARBA" id="ARBA00022801"/>
    </source>
</evidence>
<keyword evidence="5" id="KW-0326">Glycosidase</keyword>
<evidence type="ECO:0000256" key="6">
    <source>
        <dbReference type="SAM" id="MobiDB-lite"/>
    </source>
</evidence>
<dbReference type="InterPro" id="IPR006102">
    <property type="entry name" value="Ig-like_GH2"/>
</dbReference>
<reference evidence="11" key="1">
    <citation type="submission" date="2020-06" db="EMBL/GenBank/DDBJ databases">
        <authorList>
            <person name="Dong N."/>
        </authorList>
    </citation>
    <scope>NUCLEOTIDE SEQUENCE</scope>
    <source>
        <strain evidence="11">R1692</strain>
    </source>
</reference>
<dbReference type="InterPro" id="IPR017853">
    <property type="entry name" value="GH"/>
</dbReference>
<dbReference type="InterPro" id="IPR013783">
    <property type="entry name" value="Ig-like_fold"/>
</dbReference>
<dbReference type="InterPro" id="IPR008929">
    <property type="entry name" value="Chondroitin_lyas"/>
</dbReference>
<feature type="domain" description="Glycoside hydrolase family 2 immunoglobulin-like beta-sandwich" evidence="7">
    <location>
        <begin position="200"/>
        <end position="305"/>
    </location>
</feature>
<dbReference type="Pfam" id="PF05426">
    <property type="entry name" value="Alginate_lyase"/>
    <property type="match status" value="1"/>
</dbReference>
<dbReference type="Gene3D" id="3.20.20.80">
    <property type="entry name" value="Glycosidases"/>
    <property type="match status" value="1"/>
</dbReference>
<name>A0ABT7NSD8_9SPHI</name>
<evidence type="ECO:0000256" key="5">
    <source>
        <dbReference type="ARBA" id="ARBA00023295"/>
    </source>
</evidence>
<dbReference type="InterPro" id="IPR006103">
    <property type="entry name" value="Glyco_hydro_2_cat"/>
</dbReference>
<gene>
    <name evidence="11" type="ORF">HX018_17845</name>
</gene>
<proteinExistence type="inferred from homology"/>
<protein>
    <submittedName>
        <fullName evidence="11">Alginate lyase family protein</fullName>
    </submittedName>
</protein>
<feature type="region of interest" description="Disordered" evidence="6">
    <location>
        <begin position="516"/>
        <end position="549"/>
    </location>
</feature>
<dbReference type="SUPFAM" id="SSF49303">
    <property type="entry name" value="beta-Galactosidase/glucuronidase domain"/>
    <property type="match status" value="1"/>
</dbReference>
<feature type="domain" description="DUF4982" evidence="10">
    <location>
        <begin position="650"/>
        <end position="711"/>
    </location>
</feature>
<dbReference type="Gene3D" id="2.60.120.260">
    <property type="entry name" value="Galactose-binding domain-like"/>
    <property type="match status" value="1"/>
</dbReference>
<dbReference type="InterPro" id="IPR036156">
    <property type="entry name" value="Beta-gal/glucu_dom_sf"/>
</dbReference>
<dbReference type="Gene3D" id="1.50.10.100">
    <property type="entry name" value="Chondroitin AC/alginate lyase"/>
    <property type="match status" value="1"/>
</dbReference>
<evidence type="ECO:0000313" key="11">
    <source>
        <dbReference type="EMBL" id="MDM1050104.1"/>
    </source>
</evidence>
<reference evidence="11" key="2">
    <citation type="journal article" date="2022" name="Sci. Total Environ.">
        <title>Prevalence, transmission, and molecular epidemiology of tet(X)-positive bacteria among humans, animals, and environmental niches in China: An epidemiological, and genomic-based study.</title>
        <authorList>
            <person name="Dong N."/>
            <person name="Zeng Y."/>
            <person name="Cai C."/>
            <person name="Sun C."/>
            <person name="Lu J."/>
            <person name="Liu C."/>
            <person name="Zhou H."/>
            <person name="Sun Q."/>
            <person name="Shu L."/>
            <person name="Wang H."/>
            <person name="Wang Y."/>
            <person name="Wang S."/>
            <person name="Wu C."/>
            <person name="Chan E.W."/>
            <person name="Chen G."/>
            <person name="Shen Z."/>
            <person name="Chen S."/>
            <person name="Zhang R."/>
        </authorList>
    </citation>
    <scope>NUCLEOTIDE SEQUENCE</scope>
    <source>
        <strain evidence="11">R1692</strain>
    </source>
</reference>
<dbReference type="Pfam" id="PF02836">
    <property type="entry name" value="Glyco_hydro_2_C"/>
    <property type="match status" value="1"/>
</dbReference>
<dbReference type="PANTHER" id="PTHR42732">
    <property type="entry name" value="BETA-GALACTOSIDASE"/>
    <property type="match status" value="1"/>
</dbReference>
<dbReference type="InterPro" id="IPR008397">
    <property type="entry name" value="Alginate_lyase_dom"/>
</dbReference>
<dbReference type="Proteomes" id="UP001170954">
    <property type="component" value="Unassembled WGS sequence"/>
</dbReference>
<accession>A0ABT7NSD8</accession>
<evidence type="ECO:0000313" key="12">
    <source>
        <dbReference type="Proteomes" id="UP001170954"/>
    </source>
</evidence>
<dbReference type="SUPFAM" id="SSF49785">
    <property type="entry name" value="Galactose-binding domain-like"/>
    <property type="match status" value="1"/>
</dbReference>
<feature type="domain" description="Alginate lyase" evidence="9">
    <location>
        <begin position="855"/>
        <end position="1130"/>
    </location>
</feature>
<dbReference type="PANTHER" id="PTHR42732:SF1">
    <property type="entry name" value="BETA-MANNOSIDASE"/>
    <property type="match status" value="1"/>
</dbReference>